<dbReference type="PANTHER" id="PTHR32309">
    <property type="entry name" value="TYROSINE-PROTEIN KINASE"/>
    <property type="match status" value="1"/>
</dbReference>
<comment type="catalytic activity">
    <reaction evidence="8">
        <text>L-tyrosyl-[protein] + ATP = O-phospho-L-tyrosyl-[protein] + ADP + H(+)</text>
        <dbReference type="Rhea" id="RHEA:10596"/>
        <dbReference type="Rhea" id="RHEA-COMP:10136"/>
        <dbReference type="Rhea" id="RHEA-COMP:20101"/>
        <dbReference type="ChEBI" id="CHEBI:15378"/>
        <dbReference type="ChEBI" id="CHEBI:30616"/>
        <dbReference type="ChEBI" id="CHEBI:46858"/>
        <dbReference type="ChEBI" id="CHEBI:61978"/>
        <dbReference type="ChEBI" id="CHEBI:456216"/>
        <dbReference type="EC" id="2.7.10.2"/>
    </reaction>
</comment>
<keyword evidence="3" id="KW-0808">Transferase</keyword>
<dbReference type="NCBIfam" id="TIGR01007">
    <property type="entry name" value="eps_fam"/>
    <property type="match status" value="1"/>
</dbReference>
<comment type="similarity">
    <text evidence="1">Belongs to the CpsD/CapB family.</text>
</comment>
<proteinExistence type="inferred from homology"/>
<dbReference type="InterPro" id="IPR025669">
    <property type="entry name" value="AAA_dom"/>
</dbReference>
<evidence type="ECO:0000256" key="5">
    <source>
        <dbReference type="ARBA" id="ARBA00022777"/>
    </source>
</evidence>
<dbReference type="GO" id="GO:0004715">
    <property type="term" value="F:non-membrane spanning protein tyrosine kinase activity"/>
    <property type="evidence" value="ECO:0007669"/>
    <property type="project" value="UniProtKB-EC"/>
</dbReference>
<evidence type="ECO:0000256" key="1">
    <source>
        <dbReference type="ARBA" id="ARBA00007316"/>
    </source>
</evidence>
<keyword evidence="4" id="KW-0547">Nucleotide-binding</keyword>
<dbReference type="RefSeq" id="WP_117445498.1">
    <property type="nucleotide sequence ID" value="NZ_CALCIP010000026.1"/>
</dbReference>
<evidence type="ECO:0000256" key="6">
    <source>
        <dbReference type="ARBA" id="ARBA00022840"/>
    </source>
</evidence>
<dbReference type="GO" id="GO:0042802">
    <property type="term" value="F:identical protein binding"/>
    <property type="evidence" value="ECO:0007669"/>
    <property type="project" value="UniProtKB-ARBA"/>
</dbReference>
<dbReference type="PANTHER" id="PTHR32309:SF13">
    <property type="entry name" value="FERRIC ENTEROBACTIN TRANSPORT PROTEIN FEPE"/>
    <property type="match status" value="1"/>
</dbReference>
<sequence length="249" mass="27416">MLNLKNRKTKKSPIKLVNQEQAPFAYVEAYKSLRTNLDFLAAKNGYHSILVTSGSPNEGKTTLCLNLVCSLAESGKKVLLMDCDLRKSSVAAYLKKNRRNFGVTDVLAGKCTLDDAIFFSDVIRSDVLLCGTIPDNPAELMGSAEMVQLLQNVSVSYDYVIIDTPPVCVVTDAAILSRYVDGCVLVARSNVSTKQNFVRARQALEDVQANLVGAVLNDYDSQKSAYGRSYYAYQEYGYGKEKSKDGMVE</sequence>
<evidence type="ECO:0000256" key="3">
    <source>
        <dbReference type="ARBA" id="ARBA00022679"/>
    </source>
</evidence>
<dbReference type="GO" id="GO:0005886">
    <property type="term" value="C:plasma membrane"/>
    <property type="evidence" value="ECO:0007669"/>
    <property type="project" value="TreeGrafter"/>
</dbReference>
<evidence type="ECO:0000259" key="9">
    <source>
        <dbReference type="Pfam" id="PF13614"/>
    </source>
</evidence>
<dbReference type="FunFam" id="3.40.50.300:FF:000527">
    <property type="entry name" value="Tyrosine-protein kinase etk"/>
    <property type="match status" value="1"/>
</dbReference>
<evidence type="ECO:0000256" key="7">
    <source>
        <dbReference type="ARBA" id="ARBA00023137"/>
    </source>
</evidence>
<evidence type="ECO:0000313" key="10">
    <source>
        <dbReference type="EMBL" id="MDB7981511.1"/>
    </source>
</evidence>
<dbReference type="Proteomes" id="UP001212981">
    <property type="component" value="Unassembled WGS sequence"/>
</dbReference>
<reference evidence="10" key="2">
    <citation type="submission" date="2023-01" db="EMBL/GenBank/DDBJ databases">
        <title>Human gut microbiome strain richness.</title>
        <authorList>
            <person name="Chen-Liaw A."/>
        </authorList>
    </citation>
    <scope>NUCLEOTIDE SEQUENCE</scope>
    <source>
        <strain evidence="10">D8_m1001271B151109d0_201107</strain>
    </source>
</reference>
<dbReference type="EMBL" id="QUSK01000003">
    <property type="protein sequence ID" value="RGD77897.1"/>
    <property type="molecule type" value="Genomic_DNA"/>
</dbReference>
<dbReference type="EMBL" id="JAQLXO010000001">
    <property type="protein sequence ID" value="MDB7981511.1"/>
    <property type="molecule type" value="Genomic_DNA"/>
</dbReference>
<dbReference type="Proteomes" id="UP000260721">
    <property type="component" value="Unassembled WGS sequence"/>
</dbReference>
<feature type="domain" description="AAA" evidence="9">
    <location>
        <begin position="59"/>
        <end position="172"/>
    </location>
</feature>
<evidence type="ECO:0000256" key="2">
    <source>
        <dbReference type="ARBA" id="ARBA00011903"/>
    </source>
</evidence>
<evidence type="ECO:0000256" key="4">
    <source>
        <dbReference type="ARBA" id="ARBA00022741"/>
    </source>
</evidence>
<dbReference type="GO" id="GO:0005524">
    <property type="term" value="F:ATP binding"/>
    <property type="evidence" value="ECO:0007669"/>
    <property type="project" value="UniProtKB-KW"/>
</dbReference>
<organism evidence="11 12">
    <name type="scientific">Faecalicoccus pleomorphus</name>
    <dbReference type="NCBI Taxonomy" id="1323"/>
    <lineage>
        <taxon>Bacteria</taxon>
        <taxon>Bacillati</taxon>
        <taxon>Bacillota</taxon>
        <taxon>Erysipelotrichia</taxon>
        <taxon>Erysipelotrichales</taxon>
        <taxon>Erysipelotrichaceae</taxon>
        <taxon>Faecalicoccus</taxon>
    </lineage>
</organism>
<dbReference type="EC" id="2.7.10.2" evidence="2"/>
<keyword evidence="6" id="KW-0067">ATP-binding</keyword>
<evidence type="ECO:0000313" key="11">
    <source>
        <dbReference type="EMBL" id="RGD77897.1"/>
    </source>
</evidence>
<accession>A0A3E3E8X0</accession>
<keyword evidence="7" id="KW-0829">Tyrosine-protein kinase</keyword>
<dbReference type="Pfam" id="PF13614">
    <property type="entry name" value="AAA_31"/>
    <property type="match status" value="1"/>
</dbReference>
<gene>
    <name evidence="11" type="ORF">DXC78_02150</name>
    <name evidence="10" type="ORF">PND82_01605</name>
</gene>
<keyword evidence="5 10" id="KW-0418">Kinase</keyword>
<protein>
    <recommendedName>
        <fullName evidence="2">non-specific protein-tyrosine kinase</fullName>
        <ecNumber evidence="2">2.7.10.2</ecNumber>
    </recommendedName>
</protein>
<dbReference type="SUPFAM" id="SSF52540">
    <property type="entry name" value="P-loop containing nucleoside triphosphate hydrolases"/>
    <property type="match status" value="1"/>
</dbReference>
<evidence type="ECO:0000256" key="8">
    <source>
        <dbReference type="ARBA" id="ARBA00051245"/>
    </source>
</evidence>
<comment type="caution">
    <text evidence="11">The sequence shown here is derived from an EMBL/GenBank/DDBJ whole genome shotgun (WGS) entry which is preliminary data.</text>
</comment>
<dbReference type="AlphaFoldDB" id="A0A3E3E8X0"/>
<evidence type="ECO:0000313" key="12">
    <source>
        <dbReference type="Proteomes" id="UP000260721"/>
    </source>
</evidence>
<dbReference type="InterPro" id="IPR050445">
    <property type="entry name" value="Bact_polysacc_biosynth/exp"/>
</dbReference>
<reference evidence="11 12" key="1">
    <citation type="submission" date="2018-08" db="EMBL/GenBank/DDBJ databases">
        <title>A genome reference for cultivated species of the human gut microbiota.</title>
        <authorList>
            <person name="Zou Y."/>
            <person name="Xue W."/>
            <person name="Luo G."/>
        </authorList>
    </citation>
    <scope>NUCLEOTIDE SEQUENCE [LARGE SCALE GENOMIC DNA]</scope>
    <source>
        <strain evidence="11 12">TF08-11</strain>
    </source>
</reference>
<dbReference type="InterPro" id="IPR027417">
    <property type="entry name" value="P-loop_NTPase"/>
</dbReference>
<dbReference type="InterPro" id="IPR005702">
    <property type="entry name" value="Wzc-like_C"/>
</dbReference>
<dbReference type="Gene3D" id="3.40.50.300">
    <property type="entry name" value="P-loop containing nucleotide triphosphate hydrolases"/>
    <property type="match status" value="1"/>
</dbReference>
<name>A0A3E3E8X0_9FIRM</name>
<dbReference type="CDD" id="cd05387">
    <property type="entry name" value="BY-kinase"/>
    <property type="match status" value="1"/>
</dbReference>